<feature type="domain" description="Alcohol dehydrogenase-like N-terminal" evidence="3">
    <location>
        <begin position="50"/>
        <end position="147"/>
    </location>
</feature>
<evidence type="ECO:0000259" key="2">
    <source>
        <dbReference type="Pfam" id="PF00107"/>
    </source>
</evidence>
<keyword evidence="1" id="KW-0560">Oxidoreductase</keyword>
<evidence type="ECO:0000313" key="5">
    <source>
        <dbReference type="Proteomes" id="UP000266272"/>
    </source>
</evidence>
<reference evidence="4 5" key="1">
    <citation type="journal article" date="2018" name="PLoS Pathog.">
        <title>Evolution of structural diversity of trichothecenes, a family of toxins produced by plant pathogenic and entomopathogenic fungi.</title>
        <authorList>
            <person name="Proctor R.H."/>
            <person name="McCormick S.P."/>
            <person name="Kim H.S."/>
            <person name="Cardoza R.E."/>
            <person name="Stanley A.M."/>
            <person name="Lindo L."/>
            <person name="Kelly A."/>
            <person name="Brown D.W."/>
            <person name="Lee T."/>
            <person name="Vaughan M.M."/>
            <person name="Alexander N.J."/>
            <person name="Busman M."/>
            <person name="Gutierrez S."/>
        </authorList>
    </citation>
    <scope>NUCLEOTIDE SEQUENCE [LARGE SCALE GENOMIC DNA]</scope>
    <source>
        <strain evidence="4 5">IBT 40837</strain>
    </source>
</reference>
<protein>
    <submittedName>
        <fullName evidence="4">Alcohol dehydrogenase</fullName>
    </submittedName>
</protein>
<proteinExistence type="predicted"/>
<dbReference type="CDD" id="cd05188">
    <property type="entry name" value="MDR"/>
    <property type="match status" value="1"/>
</dbReference>
<dbReference type="EMBL" id="PXOA01000005">
    <property type="protein sequence ID" value="RFU82150.1"/>
    <property type="molecule type" value="Genomic_DNA"/>
</dbReference>
<dbReference type="InterPro" id="IPR013154">
    <property type="entry name" value="ADH-like_N"/>
</dbReference>
<dbReference type="InterPro" id="IPR036291">
    <property type="entry name" value="NAD(P)-bd_dom_sf"/>
</dbReference>
<dbReference type="Pfam" id="PF08240">
    <property type="entry name" value="ADH_N"/>
    <property type="match status" value="1"/>
</dbReference>
<sequence>MASLPSSMKALVLNGPGDGVIKTVPVPQAVPGSIIVQVLHLLVYQITPDVFHGTVPNPGMKLPYPLTFGSPAIGRVAAVGPDTTAFKPGHLVLIDTNLRARDDPNVSVVWGAFDGFDEKTKHFVKESWRDGTWSEYVRAPLENTWALDEDKLIGKLGLKVEDLLHLALLPVLYSGLRKIDVKAGETVLIAPATGVFSGGCIAVARAMGANVIAGGRNAESLEALKARFPGIQTVQLKGEANDVASIQAFGQIDAFVDLGPWAATGSSYLGSAIQAVRKGGRVCLLGGRADATLPAPYLAMMFNDITIRGSYMFEGEHVRALIRMTEAGILKLNGGGGFEVLASYPFEKYAEALERGRSLSAGKIVVVNL</sequence>
<dbReference type="PANTHER" id="PTHR43401">
    <property type="entry name" value="L-THREONINE 3-DEHYDROGENASE"/>
    <property type="match status" value="1"/>
</dbReference>
<accession>A0A395P1B6</accession>
<evidence type="ECO:0000259" key="3">
    <source>
        <dbReference type="Pfam" id="PF08240"/>
    </source>
</evidence>
<keyword evidence="5" id="KW-1185">Reference proteome</keyword>
<dbReference type="InterPro" id="IPR011032">
    <property type="entry name" value="GroES-like_sf"/>
</dbReference>
<dbReference type="Proteomes" id="UP000266272">
    <property type="component" value="Unassembled WGS sequence"/>
</dbReference>
<dbReference type="SUPFAM" id="SSF51735">
    <property type="entry name" value="NAD(P)-binding Rossmann-fold domains"/>
    <property type="match status" value="1"/>
</dbReference>
<feature type="domain" description="Alcohol dehydrogenase-like C-terminal" evidence="2">
    <location>
        <begin position="200"/>
        <end position="324"/>
    </location>
</feature>
<evidence type="ECO:0000256" key="1">
    <source>
        <dbReference type="ARBA" id="ARBA00023002"/>
    </source>
</evidence>
<dbReference type="STRING" id="490622.A0A395P1B6"/>
<name>A0A395P1B6_TRIAR</name>
<dbReference type="SUPFAM" id="SSF50129">
    <property type="entry name" value="GroES-like"/>
    <property type="match status" value="1"/>
</dbReference>
<dbReference type="Gene3D" id="3.40.50.720">
    <property type="entry name" value="NAD(P)-binding Rossmann-like Domain"/>
    <property type="match status" value="1"/>
</dbReference>
<comment type="caution">
    <text evidence="4">The sequence shown here is derived from an EMBL/GenBank/DDBJ whole genome shotgun (WGS) entry which is preliminary data.</text>
</comment>
<dbReference type="InterPro" id="IPR013149">
    <property type="entry name" value="ADH-like_C"/>
</dbReference>
<gene>
    <name evidence="4" type="ORF">TARUN_29</name>
</gene>
<evidence type="ECO:0000313" key="4">
    <source>
        <dbReference type="EMBL" id="RFU82150.1"/>
    </source>
</evidence>
<dbReference type="PANTHER" id="PTHR43401:SF2">
    <property type="entry name" value="L-THREONINE 3-DEHYDROGENASE"/>
    <property type="match status" value="1"/>
</dbReference>
<dbReference type="Gene3D" id="3.90.180.10">
    <property type="entry name" value="Medium-chain alcohol dehydrogenases, catalytic domain"/>
    <property type="match status" value="1"/>
</dbReference>
<dbReference type="OrthoDB" id="5407715at2759"/>
<dbReference type="InterPro" id="IPR050129">
    <property type="entry name" value="Zn_alcohol_dh"/>
</dbReference>
<dbReference type="GO" id="GO:0016491">
    <property type="term" value="F:oxidoreductase activity"/>
    <property type="evidence" value="ECO:0007669"/>
    <property type="project" value="UniProtKB-KW"/>
</dbReference>
<dbReference type="AlphaFoldDB" id="A0A395P1B6"/>
<organism evidence="4 5">
    <name type="scientific">Trichoderma arundinaceum</name>
    <dbReference type="NCBI Taxonomy" id="490622"/>
    <lineage>
        <taxon>Eukaryota</taxon>
        <taxon>Fungi</taxon>
        <taxon>Dikarya</taxon>
        <taxon>Ascomycota</taxon>
        <taxon>Pezizomycotina</taxon>
        <taxon>Sordariomycetes</taxon>
        <taxon>Hypocreomycetidae</taxon>
        <taxon>Hypocreales</taxon>
        <taxon>Hypocreaceae</taxon>
        <taxon>Trichoderma</taxon>
    </lineage>
</organism>
<dbReference type="Pfam" id="PF00107">
    <property type="entry name" value="ADH_zinc_N"/>
    <property type="match status" value="1"/>
</dbReference>